<keyword evidence="3 10" id="KW-0245">EGF-like domain</keyword>
<evidence type="ECO:0000256" key="13">
    <source>
        <dbReference type="SAM" id="Phobius"/>
    </source>
</evidence>
<evidence type="ECO:0000313" key="17">
    <source>
        <dbReference type="Proteomes" id="UP000261520"/>
    </source>
</evidence>
<dbReference type="CDD" id="cd00110">
    <property type="entry name" value="LamG"/>
    <property type="match status" value="1"/>
</dbReference>
<protein>
    <recommendedName>
        <fullName evidence="18">Contactin associated protein like 3</fullName>
    </recommendedName>
</protein>
<evidence type="ECO:0000256" key="6">
    <source>
        <dbReference type="ARBA" id="ARBA00022737"/>
    </source>
</evidence>
<keyword evidence="7 13" id="KW-1133">Transmembrane helix</keyword>
<dbReference type="PROSITE" id="PS50025">
    <property type="entry name" value="LAM_G_DOMAIN"/>
    <property type="match status" value="1"/>
</dbReference>
<evidence type="ECO:0000256" key="8">
    <source>
        <dbReference type="ARBA" id="ARBA00023136"/>
    </source>
</evidence>
<evidence type="ECO:0000256" key="3">
    <source>
        <dbReference type="ARBA" id="ARBA00022536"/>
    </source>
</evidence>
<evidence type="ECO:0000256" key="9">
    <source>
        <dbReference type="ARBA" id="ARBA00023157"/>
    </source>
</evidence>
<dbReference type="SMART" id="SM00282">
    <property type="entry name" value="LamG"/>
    <property type="match status" value="1"/>
</dbReference>
<keyword evidence="17" id="KW-1185">Reference proteome</keyword>
<comment type="subcellular location">
    <subcellularLocation>
        <location evidence="1">Membrane</location>
        <topology evidence="1">Single-pass type I membrane protein</topology>
    </subcellularLocation>
</comment>
<evidence type="ECO:0000256" key="10">
    <source>
        <dbReference type="PROSITE-ProRule" id="PRU00076"/>
    </source>
</evidence>
<keyword evidence="5" id="KW-0732">Signal</keyword>
<feature type="disulfide bond" evidence="11">
    <location>
        <begin position="179"/>
        <end position="206"/>
    </location>
</feature>
<evidence type="ECO:0008006" key="18">
    <source>
        <dbReference type="Google" id="ProtNLM"/>
    </source>
</evidence>
<feature type="transmembrane region" description="Helical" evidence="13">
    <location>
        <begin position="394"/>
        <end position="419"/>
    </location>
</feature>
<dbReference type="Pfam" id="PF02210">
    <property type="entry name" value="Laminin_G_2"/>
    <property type="match status" value="1"/>
</dbReference>
<feature type="domain" description="EGF-like" evidence="15">
    <location>
        <begin position="207"/>
        <end position="245"/>
    </location>
</feature>
<dbReference type="InterPro" id="IPR001791">
    <property type="entry name" value="Laminin_G"/>
</dbReference>
<evidence type="ECO:0000256" key="4">
    <source>
        <dbReference type="ARBA" id="ARBA00022692"/>
    </source>
</evidence>
<dbReference type="PANTHER" id="PTHR15036">
    <property type="entry name" value="PIKACHURIN-LIKE PROTEIN"/>
    <property type="match status" value="1"/>
</dbReference>
<sequence length="463" mass="50915">VLTQKDTLPVRSLLIGDVQRAESEAAYMVGPLRCHGDQNFWNAAYFDKETSYLHFPTFHGELNADISFFFKTTAASGVFLENLGIKDFIRIELRSPSEVVFSLDVGNGPLEVLVSTATPLNDDRWHRVRAERNVKEASLRVDLHPQSTHRAPADGHLHLQLNSQLFIGTASRQKGFLGCLRALQLNGETLDLEQRARMTPGVRAGCPGHCSTYGTLCKNQGQCVERDRGFYCQCSASAFTGAFCHQEVSAIFQPSTSLLFSLSDPFDWGSESEEQNSPGENMSLSFRTSHSPNMLLYVASYRQHIALLINKQGKRTLSTENVRKYFAAVASRGFSGCLSAVRFNSITPLKAALMTSDPAVTVSGPLVHSNCASASSANPYAAETTHSLSVTRFLIFPGVIAVVIFIAVAALVVMARFVCSRKETYRTQQVKSSQSEDGHEFPFSSSQADSQTAPNENPNEYFI</sequence>
<organism evidence="16 17">
    <name type="scientific">Periophthalmus magnuspinnatus</name>
    <dbReference type="NCBI Taxonomy" id="409849"/>
    <lineage>
        <taxon>Eukaryota</taxon>
        <taxon>Metazoa</taxon>
        <taxon>Chordata</taxon>
        <taxon>Craniata</taxon>
        <taxon>Vertebrata</taxon>
        <taxon>Euteleostomi</taxon>
        <taxon>Actinopterygii</taxon>
        <taxon>Neopterygii</taxon>
        <taxon>Teleostei</taxon>
        <taxon>Neoteleostei</taxon>
        <taxon>Acanthomorphata</taxon>
        <taxon>Gobiaria</taxon>
        <taxon>Gobiiformes</taxon>
        <taxon>Gobioidei</taxon>
        <taxon>Gobiidae</taxon>
        <taxon>Oxudercinae</taxon>
        <taxon>Periophthalmus</taxon>
    </lineage>
</organism>
<dbReference type="STRING" id="409849.ENSPMGP00000014309"/>
<dbReference type="InterPro" id="IPR050372">
    <property type="entry name" value="Neurexin-related_CASP"/>
</dbReference>
<keyword evidence="6" id="KW-0677">Repeat</keyword>
<keyword evidence="9 11" id="KW-1015">Disulfide bond</keyword>
<comment type="similarity">
    <text evidence="2">Belongs to the neurexin family.</text>
</comment>
<reference evidence="16" key="1">
    <citation type="submission" date="2025-08" db="UniProtKB">
        <authorList>
            <consortium name="Ensembl"/>
        </authorList>
    </citation>
    <scope>IDENTIFICATION</scope>
</reference>
<accession>A0A3B4ACF4</accession>
<dbReference type="Gene3D" id="2.10.25.10">
    <property type="entry name" value="Laminin"/>
    <property type="match status" value="1"/>
</dbReference>
<evidence type="ECO:0000259" key="14">
    <source>
        <dbReference type="PROSITE" id="PS50025"/>
    </source>
</evidence>
<dbReference type="AlphaFoldDB" id="A0A3B4ACF4"/>
<proteinExistence type="inferred from homology"/>
<dbReference type="Gene3D" id="2.60.120.200">
    <property type="match status" value="1"/>
</dbReference>
<feature type="region of interest" description="Disordered" evidence="12">
    <location>
        <begin position="429"/>
        <end position="463"/>
    </location>
</feature>
<dbReference type="CDD" id="cd00054">
    <property type="entry name" value="EGF_CA"/>
    <property type="match status" value="1"/>
</dbReference>
<dbReference type="FunFam" id="2.60.120.200:FF:000026">
    <property type="entry name" value="contactin-associated protein-like 4 isoform X1"/>
    <property type="match status" value="1"/>
</dbReference>
<evidence type="ECO:0000256" key="5">
    <source>
        <dbReference type="ARBA" id="ARBA00022729"/>
    </source>
</evidence>
<dbReference type="Ensembl" id="ENSPMGT00000015267.1">
    <property type="protein sequence ID" value="ENSPMGP00000014309.1"/>
    <property type="gene ID" value="ENSPMGG00000011726.1"/>
</dbReference>
<evidence type="ECO:0000256" key="12">
    <source>
        <dbReference type="SAM" id="MobiDB-lite"/>
    </source>
</evidence>
<dbReference type="PANTHER" id="PTHR15036:SF40">
    <property type="entry name" value="CONTACTIN-ASSOCIATED PROTEIN-LIKE 4"/>
    <property type="match status" value="1"/>
</dbReference>
<evidence type="ECO:0000259" key="15">
    <source>
        <dbReference type="PROSITE" id="PS50026"/>
    </source>
</evidence>
<evidence type="ECO:0000313" key="16">
    <source>
        <dbReference type="Ensembl" id="ENSPMGP00000014309.1"/>
    </source>
</evidence>
<name>A0A3B4ACF4_9GOBI</name>
<feature type="compositionally biased region" description="Polar residues" evidence="12">
    <location>
        <begin position="443"/>
        <end position="463"/>
    </location>
</feature>
<evidence type="ECO:0000256" key="1">
    <source>
        <dbReference type="ARBA" id="ARBA00004479"/>
    </source>
</evidence>
<dbReference type="PROSITE" id="PS50026">
    <property type="entry name" value="EGF_3"/>
    <property type="match status" value="1"/>
</dbReference>
<dbReference type="InterPro" id="IPR000742">
    <property type="entry name" value="EGF"/>
</dbReference>
<dbReference type="SUPFAM" id="SSF49899">
    <property type="entry name" value="Concanavalin A-like lectins/glucanases"/>
    <property type="match status" value="2"/>
</dbReference>
<dbReference type="GO" id="GO:0016020">
    <property type="term" value="C:membrane"/>
    <property type="evidence" value="ECO:0007669"/>
    <property type="project" value="UniProtKB-SubCell"/>
</dbReference>
<evidence type="ECO:0000256" key="7">
    <source>
        <dbReference type="ARBA" id="ARBA00022989"/>
    </source>
</evidence>
<reference evidence="16" key="2">
    <citation type="submission" date="2025-09" db="UniProtKB">
        <authorList>
            <consortium name="Ensembl"/>
        </authorList>
    </citation>
    <scope>IDENTIFICATION</scope>
</reference>
<evidence type="ECO:0000256" key="2">
    <source>
        <dbReference type="ARBA" id="ARBA00010241"/>
    </source>
</evidence>
<dbReference type="Proteomes" id="UP000261520">
    <property type="component" value="Unplaced"/>
</dbReference>
<keyword evidence="8 13" id="KW-0472">Membrane</keyword>
<dbReference type="InterPro" id="IPR013320">
    <property type="entry name" value="ConA-like_dom_sf"/>
</dbReference>
<comment type="caution">
    <text evidence="10">Lacks conserved residue(s) required for the propagation of feature annotation.</text>
</comment>
<keyword evidence="4 13" id="KW-0812">Transmembrane</keyword>
<feature type="domain" description="Laminin G" evidence="14">
    <location>
        <begin position="42"/>
        <end position="206"/>
    </location>
</feature>
<evidence type="ECO:0000256" key="11">
    <source>
        <dbReference type="PROSITE-ProRule" id="PRU00122"/>
    </source>
</evidence>